<dbReference type="STRING" id="1257118.L8HJH5"/>
<keyword evidence="6" id="KW-0645">Protease</keyword>
<dbReference type="PANTHER" id="PTHR12411">
    <property type="entry name" value="CYSTEINE PROTEASE FAMILY C1-RELATED"/>
    <property type="match status" value="1"/>
</dbReference>
<dbReference type="InterPro" id="IPR025661">
    <property type="entry name" value="Pept_asp_AS"/>
</dbReference>
<dbReference type="SMART" id="SM00645">
    <property type="entry name" value="Pept_C1"/>
    <property type="match status" value="1"/>
</dbReference>
<reference evidence="6 7" key="1">
    <citation type="journal article" date="2013" name="Genome Biol.">
        <title>Genome of Acanthamoeba castellanii highlights extensive lateral gene transfer and early evolution of tyrosine kinase signaling.</title>
        <authorList>
            <person name="Clarke M."/>
            <person name="Lohan A.J."/>
            <person name="Liu B."/>
            <person name="Lagkouvardos I."/>
            <person name="Roy S."/>
            <person name="Zafar N."/>
            <person name="Bertelli C."/>
            <person name="Schilde C."/>
            <person name="Kianianmomeni A."/>
            <person name="Burglin T.R."/>
            <person name="Frech C."/>
            <person name="Turcotte B."/>
            <person name="Kopec K.O."/>
            <person name="Synnott J.M."/>
            <person name="Choo C."/>
            <person name="Paponov I."/>
            <person name="Finkler A."/>
            <person name="Soon Heng Tan C."/>
            <person name="Hutchins A.P."/>
            <person name="Weinmeier T."/>
            <person name="Rattei T."/>
            <person name="Chu J.S."/>
            <person name="Gimenez G."/>
            <person name="Irimia M."/>
            <person name="Rigden D.J."/>
            <person name="Fitzpatrick D.A."/>
            <person name="Lorenzo-Morales J."/>
            <person name="Bateman A."/>
            <person name="Chiu C.H."/>
            <person name="Tang P."/>
            <person name="Hegemann P."/>
            <person name="Fromm H."/>
            <person name="Raoult D."/>
            <person name="Greub G."/>
            <person name="Miranda-Saavedra D."/>
            <person name="Chen N."/>
            <person name="Nash P."/>
            <person name="Ginger M.L."/>
            <person name="Horn M."/>
            <person name="Schaap P."/>
            <person name="Caler L."/>
            <person name="Loftus B."/>
        </authorList>
    </citation>
    <scope>NUCLEOTIDE SEQUENCE [LARGE SCALE GENOMIC DNA]</scope>
    <source>
        <strain evidence="6 7">Neff</strain>
    </source>
</reference>
<name>L8HJH5_ACACF</name>
<dbReference type="InterPro" id="IPR000169">
    <property type="entry name" value="Pept_cys_AS"/>
</dbReference>
<dbReference type="EMBL" id="KB007791">
    <property type="protein sequence ID" value="ELR25744.1"/>
    <property type="molecule type" value="Genomic_DNA"/>
</dbReference>
<feature type="chain" id="PRO_5018588596" evidence="3">
    <location>
        <begin position="24"/>
        <end position="383"/>
    </location>
</feature>
<feature type="domain" description="Cathepsin propeptide inhibitor" evidence="5">
    <location>
        <begin position="41"/>
        <end position="98"/>
    </location>
</feature>
<dbReference type="InterPro" id="IPR013201">
    <property type="entry name" value="Prot_inhib_I29"/>
</dbReference>
<dbReference type="Proteomes" id="UP000011083">
    <property type="component" value="Unassembled WGS sequence"/>
</dbReference>
<dbReference type="Gene3D" id="3.90.70.10">
    <property type="entry name" value="Cysteine proteinases"/>
    <property type="match status" value="1"/>
</dbReference>
<dbReference type="Pfam" id="PF00112">
    <property type="entry name" value="Peptidase_C1"/>
    <property type="match status" value="1"/>
</dbReference>
<keyword evidence="7" id="KW-1185">Reference proteome</keyword>
<dbReference type="CDD" id="cd02248">
    <property type="entry name" value="Peptidase_C1A"/>
    <property type="match status" value="1"/>
</dbReference>
<dbReference type="VEuPathDB" id="AmoebaDB:ACA1_018960"/>
<evidence type="ECO:0000259" key="5">
    <source>
        <dbReference type="SMART" id="SM00848"/>
    </source>
</evidence>
<dbReference type="InterPro" id="IPR038765">
    <property type="entry name" value="Papain-like_cys_pep_sf"/>
</dbReference>
<keyword evidence="2" id="KW-1015">Disulfide bond</keyword>
<keyword evidence="3" id="KW-0732">Signal</keyword>
<comment type="similarity">
    <text evidence="1">Belongs to the peptidase C1 family.</text>
</comment>
<evidence type="ECO:0000256" key="3">
    <source>
        <dbReference type="SAM" id="SignalP"/>
    </source>
</evidence>
<dbReference type="InterPro" id="IPR000668">
    <property type="entry name" value="Peptidase_C1A_C"/>
</dbReference>
<dbReference type="AlphaFoldDB" id="L8HJH5"/>
<dbReference type="InterPro" id="IPR039417">
    <property type="entry name" value="Peptidase_C1A_papain-like"/>
</dbReference>
<dbReference type="GO" id="GO:0006508">
    <property type="term" value="P:proteolysis"/>
    <property type="evidence" value="ECO:0007669"/>
    <property type="project" value="UniProtKB-KW"/>
</dbReference>
<dbReference type="PROSITE" id="PS00639">
    <property type="entry name" value="THIOL_PROTEASE_HIS"/>
    <property type="match status" value="1"/>
</dbReference>
<keyword evidence="6" id="KW-0378">Hydrolase</keyword>
<evidence type="ECO:0000256" key="1">
    <source>
        <dbReference type="ARBA" id="ARBA00008455"/>
    </source>
</evidence>
<dbReference type="OrthoDB" id="387093at2759"/>
<dbReference type="OMA" id="GMEKCDG"/>
<dbReference type="PRINTS" id="PR00705">
    <property type="entry name" value="PAPAIN"/>
</dbReference>
<dbReference type="KEGG" id="acan:ACA1_018960"/>
<dbReference type="SMART" id="SM00848">
    <property type="entry name" value="Inhibitor_I29"/>
    <property type="match status" value="1"/>
</dbReference>
<organism evidence="6 7">
    <name type="scientific">Acanthamoeba castellanii (strain ATCC 30010 / Neff)</name>
    <dbReference type="NCBI Taxonomy" id="1257118"/>
    <lineage>
        <taxon>Eukaryota</taxon>
        <taxon>Amoebozoa</taxon>
        <taxon>Discosea</taxon>
        <taxon>Longamoebia</taxon>
        <taxon>Centramoebida</taxon>
        <taxon>Acanthamoebidae</taxon>
        <taxon>Acanthamoeba</taxon>
    </lineage>
</organism>
<accession>L8HJH5</accession>
<dbReference type="InterPro" id="IPR013128">
    <property type="entry name" value="Peptidase_C1A"/>
</dbReference>
<dbReference type="GO" id="GO:0008234">
    <property type="term" value="F:cysteine-type peptidase activity"/>
    <property type="evidence" value="ECO:0007669"/>
    <property type="project" value="InterPro"/>
</dbReference>
<dbReference type="GeneID" id="14926814"/>
<dbReference type="PROSITE" id="PS00640">
    <property type="entry name" value="THIOL_PROTEASE_ASN"/>
    <property type="match status" value="1"/>
</dbReference>
<dbReference type="InterPro" id="IPR025660">
    <property type="entry name" value="Pept_his_AS"/>
</dbReference>
<proteinExistence type="inferred from homology"/>
<evidence type="ECO:0000313" key="6">
    <source>
        <dbReference type="EMBL" id="ELR25744.1"/>
    </source>
</evidence>
<evidence type="ECO:0000313" key="7">
    <source>
        <dbReference type="Proteomes" id="UP000011083"/>
    </source>
</evidence>
<gene>
    <name evidence="6" type="ORF">ACA1_018960</name>
</gene>
<feature type="signal peptide" evidence="3">
    <location>
        <begin position="1"/>
        <end position="23"/>
    </location>
</feature>
<dbReference type="RefSeq" id="XP_004358308.1">
    <property type="nucleotide sequence ID" value="XM_004358251.1"/>
</dbReference>
<evidence type="ECO:0000256" key="2">
    <source>
        <dbReference type="ARBA" id="ARBA00023157"/>
    </source>
</evidence>
<dbReference type="PROSITE" id="PS00139">
    <property type="entry name" value="THIOL_PROTEASE_CYS"/>
    <property type="match status" value="1"/>
</dbReference>
<evidence type="ECO:0000259" key="4">
    <source>
        <dbReference type="SMART" id="SM00645"/>
    </source>
</evidence>
<protein>
    <submittedName>
        <fullName evidence="6">Papain family cysteine protease subfamily protein</fullName>
    </submittedName>
</protein>
<dbReference type="Pfam" id="PF08246">
    <property type="entry name" value="Inhibitor_I29"/>
    <property type="match status" value="1"/>
</dbReference>
<dbReference type="SUPFAM" id="SSF54001">
    <property type="entry name" value="Cysteine proteinases"/>
    <property type="match status" value="1"/>
</dbReference>
<feature type="domain" description="Peptidase C1A papain C-terminal" evidence="4">
    <location>
        <begin position="133"/>
        <end position="357"/>
    </location>
</feature>
<sequence>MKSATLLLALCLASVALLASASATSADRRTTPWHALEGYSFEAYVKEFNKVYASLEEREARRAVFEARLAKIRAHNADPTKTWKEGVNHLTDRHEHEFRRLLGYKPALAAKPAYLAATAPLPAAIRDFDFTQMPEKVDWREKSVVSPVKDQGHCGSCWTFATAETVESHWALKTGQLAVLSEQQILDCTSNPNQCGGTGGCAGGTAELAMARIIEMGGLSAEWTYPYRSYWGENFSQCNFSHTRTPPAAKITNFVKLPSNEHYPLLGAIITQGPIAISVDASSWSSYETGVYNGCNQTNPDIDHAVQLVGYGKDPKHGDYWLVRNSWSPAWGEAGYIRISMTSSPQCGTDLNPSDGTGCKGGPPTQRVCGTCGILFDNSYPIV</sequence>